<dbReference type="AlphaFoldDB" id="A0A4R3KAF5"/>
<evidence type="ECO:0000256" key="1">
    <source>
        <dbReference type="SAM" id="MobiDB-lite"/>
    </source>
</evidence>
<comment type="caution">
    <text evidence="3">The sequence shown here is derived from an EMBL/GenBank/DDBJ whole genome shotgun (WGS) entry which is preliminary data.</text>
</comment>
<keyword evidence="2" id="KW-0732">Signal</keyword>
<evidence type="ECO:0000313" key="3">
    <source>
        <dbReference type="EMBL" id="TCS79889.1"/>
    </source>
</evidence>
<accession>A0A4R3KAF5</accession>
<reference evidence="3 4" key="1">
    <citation type="submission" date="2019-03" db="EMBL/GenBank/DDBJ databases">
        <title>Genomic Encyclopedia of Type Strains, Phase IV (KMG-IV): sequencing the most valuable type-strain genomes for metagenomic binning, comparative biology and taxonomic classification.</title>
        <authorList>
            <person name="Goeker M."/>
        </authorList>
    </citation>
    <scope>NUCLEOTIDE SEQUENCE [LARGE SCALE GENOMIC DNA]</scope>
    <source>
        <strain evidence="3 4">DSM 23802</strain>
    </source>
</reference>
<proteinExistence type="predicted"/>
<feature type="signal peptide" evidence="2">
    <location>
        <begin position="1"/>
        <end position="26"/>
    </location>
</feature>
<feature type="region of interest" description="Disordered" evidence="1">
    <location>
        <begin position="169"/>
        <end position="201"/>
    </location>
</feature>
<organism evidence="3 4">
    <name type="scientific">Tepidibacillus fermentans</name>
    <dbReference type="NCBI Taxonomy" id="1281767"/>
    <lineage>
        <taxon>Bacteria</taxon>
        <taxon>Bacillati</taxon>
        <taxon>Bacillota</taxon>
        <taxon>Bacilli</taxon>
        <taxon>Bacillales</taxon>
        <taxon>Bacillaceae</taxon>
        <taxon>Tepidibacillus</taxon>
    </lineage>
</organism>
<sequence>MLFSSKIVSLSLSLLLGVGGVGVANAALSPDTQQKIANWVQNDPNPMPMNTTQNTAKVSNQSTPKQTVNLTATTDSVNLVTGTTSQSANVNTPQQTTNVVQPTAEQIKAMHDNWVKLVQNGTFQNKSDLYQQMTEMDRQMMKNITPEQMIELDKAWMEQMNKQRTVNQTKNPANAQKNTTNKPVQQANTHHTSTKPTQNQTVKQNTNMNMNQINQQPMHDSQMGKNHQQIEPNHQRNMSENHQNWNNDHSSRW</sequence>
<evidence type="ECO:0000256" key="2">
    <source>
        <dbReference type="SAM" id="SignalP"/>
    </source>
</evidence>
<name>A0A4R3KAF5_9BACI</name>
<dbReference type="Proteomes" id="UP000295788">
    <property type="component" value="Unassembled WGS sequence"/>
</dbReference>
<dbReference type="RefSeq" id="WP_132769975.1">
    <property type="nucleotide sequence ID" value="NZ_SMAB01000019.1"/>
</dbReference>
<protein>
    <submittedName>
        <fullName evidence="3">Uncharacterized protein</fullName>
    </submittedName>
</protein>
<evidence type="ECO:0000313" key="4">
    <source>
        <dbReference type="Proteomes" id="UP000295788"/>
    </source>
</evidence>
<gene>
    <name evidence="3" type="ORF">EDD72_1197</name>
</gene>
<keyword evidence="4" id="KW-1185">Reference proteome</keyword>
<dbReference type="EMBL" id="SMAB01000019">
    <property type="protein sequence ID" value="TCS79889.1"/>
    <property type="molecule type" value="Genomic_DNA"/>
</dbReference>
<feature type="chain" id="PRO_5020876933" evidence="2">
    <location>
        <begin position="27"/>
        <end position="253"/>
    </location>
</feature>